<protein>
    <submittedName>
        <fullName evidence="2">Glycosyltransferase family 2 protein</fullName>
    </submittedName>
</protein>
<name>A0A921IN80_9ACTN</name>
<reference evidence="2" key="1">
    <citation type="journal article" date="2021" name="PeerJ">
        <title>Extensive microbial diversity within the chicken gut microbiome revealed by metagenomics and culture.</title>
        <authorList>
            <person name="Gilroy R."/>
            <person name="Ravi A."/>
            <person name="Getino M."/>
            <person name="Pursley I."/>
            <person name="Horton D.L."/>
            <person name="Alikhan N.F."/>
            <person name="Baker D."/>
            <person name="Gharbi K."/>
            <person name="Hall N."/>
            <person name="Watson M."/>
            <person name="Adriaenssens E.M."/>
            <person name="Foster-Nyarko E."/>
            <person name="Jarju S."/>
            <person name="Secka A."/>
            <person name="Antonio M."/>
            <person name="Oren A."/>
            <person name="Chaudhuri R.R."/>
            <person name="La Ragione R."/>
            <person name="Hildebrand F."/>
            <person name="Pallen M.J."/>
        </authorList>
    </citation>
    <scope>NUCLEOTIDE SEQUENCE</scope>
    <source>
        <strain evidence="2">ChiGjej2B2-7701</strain>
    </source>
</reference>
<organism evidence="2 3">
    <name type="scientific">Collinsella ihumii</name>
    <dbReference type="NCBI Taxonomy" id="1720204"/>
    <lineage>
        <taxon>Bacteria</taxon>
        <taxon>Bacillati</taxon>
        <taxon>Actinomycetota</taxon>
        <taxon>Coriobacteriia</taxon>
        <taxon>Coriobacteriales</taxon>
        <taxon>Coriobacteriaceae</taxon>
        <taxon>Collinsella</taxon>
    </lineage>
</organism>
<comment type="caution">
    <text evidence="2">The sequence shown here is derived from an EMBL/GenBank/DDBJ whole genome shotgun (WGS) entry which is preliminary data.</text>
</comment>
<dbReference type="AlphaFoldDB" id="A0A921IN80"/>
<gene>
    <name evidence="2" type="ORF">K8U80_00395</name>
</gene>
<feature type="domain" description="Glycosyltransferase 2-like" evidence="1">
    <location>
        <begin position="5"/>
        <end position="108"/>
    </location>
</feature>
<dbReference type="InterPro" id="IPR001173">
    <property type="entry name" value="Glyco_trans_2-like"/>
</dbReference>
<dbReference type="Gene3D" id="3.90.550.10">
    <property type="entry name" value="Spore Coat Polysaccharide Biosynthesis Protein SpsA, Chain A"/>
    <property type="match status" value="1"/>
</dbReference>
<evidence type="ECO:0000259" key="1">
    <source>
        <dbReference type="Pfam" id="PF00535"/>
    </source>
</evidence>
<dbReference type="InterPro" id="IPR029044">
    <property type="entry name" value="Nucleotide-diphossugar_trans"/>
</dbReference>
<evidence type="ECO:0000313" key="2">
    <source>
        <dbReference type="EMBL" id="HJG29841.1"/>
    </source>
</evidence>
<dbReference type="GO" id="GO:0016758">
    <property type="term" value="F:hexosyltransferase activity"/>
    <property type="evidence" value="ECO:0007669"/>
    <property type="project" value="UniProtKB-ARBA"/>
</dbReference>
<dbReference type="SUPFAM" id="SSF53448">
    <property type="entry name" value="Nucleotide-diphospho-sugar transferases"/>
    <property type="match status" value="1"/>
</dbReference>
<evidence type="ECO:0000313" key="3">
    <source>
        <dbReference type="Proteomes" id="UP000746751"/>
    </source>
</evidence>
<dbReference type="PANTHER" id="PTHR22916:SF3">
    <property type="entry name" value="UDP-GLCNAC:BETAGAL BETA-1,3-N-ACETYLGLUCOSAMINYLTRANSFERASE-LIKE PROTEIN 1"/>
    <property type="match status" value="1"/>
</dbReference>
<dbReference type="Proteomes" id="UP000746751">
    <property type="component" value="Unassembled WGS sequence"/>
</dbReference>
<sequence length="323" mass="37954">MPFLSVLIPVYNGEDYLADAIESALNQPCDDLEVVVANDGSTDRSLEIARGYEERDGRVRVLSHENMGPGATRNKAIPELKGSWILFLDCDDIILPNFYTEQVRAFLQFCRAHEVETIVPCRLYGDVKLSWANMEHVPFDEVFGQGSDASWRVDYEFATLLYSAELLRREHIEFGITRPAEMESIFRHKAVFCSKRTVFTNRLWFAVRRENPHQATRDRNWNSVHVDRIRYEGFSDLIEWHRQRGTTGFVIEEAARRRDAAKASIDRGEQPRTLRRRIEEYRAYRRWKQDRRRASKPLDEWVLDEGRQREAIEAIEHQIEQFS</sequence>
<dbReference type="Pfam" id="PF00535">
    <property type="entry name" value="Glycos_transf_2"/>
    <property type="match status" value="1"/>
</dbReference>
<dbReference type="CDD" id="cd00761">
    <property type="entry name" value="Glyco_tranf_GTA_type"/>
    <property type="match status" value="1"/>
</dbReference>
<proteinExistence type="predicted"/>
<dbReference type="EMBL" id="DYVF01000003">
    <property type="protein sequence ID" value="HJG29841.1"/>
    <property type="molecule type" value="Genomic_DNA"/>
</dbReference>
<accession>A0A921IN80</accession>
<reference evidence="2" key="2">
    <citation type="submission" date="2021-09" db="EMBL/GenBank/DDBJ databases">
        <authorList>
            <person name="Gilroy R."/>
        </authorList>
    </citation>
    <scope>NUCLEOTIDE SEQUENCE</scope>
    <source>
        <strain evidence="2">ChiGjej2B2-7701</strain>
    </source>
</reference>
<dbReference type="PANTHER" id="PTHR22916">
    <property type="entry name" value="GLYCOSYLTRANSFERASE"/>
    <property type="match status" value="1"/>
</dbReference>